<keyword evidence="1" id="KW-0175">Coiled coil</keyword>
<dbReference type="GO" id="GO:0042910">
    <property type="term" value="F:xenobiotic transmembrane transporter activity"/>
    <property type="evidence" value="ECO:0007669"/>
    <property type="project" value="TreeGrafter"/>
</dbReference>
<comment type="caution">
    <text evidence="3">The sequence shown here is derived from an EMBL/GenBank/DDBJ whole genome shotgun (WGS) entry which is preliminary data.</text>
</comment>
<feature type="transmembrane region" description="Helical" evidence="2">
    <location>
        <begin position="1005"/>
        <end position="1031"/>
    </location>
</feature>
<gene>
    <name evidence="3" type="ORF">H5P30_21145</name>
</gene>
<evidence type="ECO:0000256" key="1">
    <source>
        <dbReference type="SAM" id="Coils"/>
    </source>
</evidence>
<sequence length="1046" mass="114874">MIAWFAKNGVAANLLAIIFCVGGIFVALSIKLELFPQFTLDTVVISVPYPGAAPEDVEEGICLRIEEEIQDLQGIDKVTSTAAEGMGVVVAEVQRGYSTERLLDRIKTRVDAIDNFPEEAEEPVIEQPDIERDTITIAIYGDLSEKSLKALGERVRDEITLLPGVSSAEVTGVRDFEISIELSEARLREFGLTFADVSAILRSSSLDLPGGSIRAEQGQILLRSNTLAKDDKAIGDIILLSQPDGGIVRVRDVATLVDGFTIDPLLTRFNGKRAAMVRVFEVGDQNPLNISRQIRDYVAAEKLQLPEGVEIDVWRDFSIYLRDRLNLLINNGVIGFLLVLAVLALFLRPLLALFVSIGIPISFLATILIMPSLGLTINLVTLFGFILVLGIVVDDAIVVGESVFSDFQKNGPGVDSAIRGTHRVSIPVTFAVLTTVVAFCPIFLVPGTMGKLFYGIPAVVIPTLLFSLVQSKLVLPYHLSLCRVGQRERKEIGRLRKVQLLIADSLERFIDNVYRPLLKVALSWRYLTTAIFIATLLFTVGLLGSGWVRSIFLAPVPSDYIVALMNMPDGAPYTMTEANVARLNKALEEVREELKEEGLRDPIRHLSITRGGAQFQGGGPGGSGSRTNKIGQGEIALELVDPEIRDISAPDLADRWRQKVGQLPGIRDLTFQAEAANPAGFAINIQLTGNRFEDLEAVGNRIKEDLNSYAGVFDVRDSYEKGKDEINLKILPSARAAGFTQADLARQVRGAFYGDEVQRIQRGRDEIKIMVRLPEGSRDQLSSLQNMWIRNAQGDPMPLRNAVDLEMGKGFSEITRIDRRRAVNVYADADDAITNVNDVIKDLQEKTFPELEKNFPTVNISIEGENREQKEIQLKMAEGGALAALIIYALLAVPFRSYAQPLIVMSVIPFGIVGAIGGHWITGQDFSVLSLLGLVALSGVVVNDSLVLVDFINQQVREGQPLLKAVRESGAQRFRPVLLTSLTTFVGLIPILLETNLQAQFLIPMATSLAFGILYATFITLFLVPSAYLILEDIKDLFRRENEVAG</sequence>
<keyword evidence="4" id="KW-1185">Reference proteome</keyword>
<feature type="transmembrane region" description="Helical" evidence="2">
    <location>
        <begin position="876"/>
        <end position="895"/>
    </location>
</feature>
<dbReference type="EMBL" id="JACHVA010000141">
    <property type="protein sequence ID" value="MBC2604295.1"/>
    <property type="molecule type" value="Genomic_DNA"/>
</dbReference>
<keyword evidence="2" id="KW-1133">Transmembrane helix</keyword>
<feature type="transmembrane region" description="Helical" evidence="2">
    <location>
        <begin position="524"/>
        <end position="548"/>
    </location>
</feature>
<feature type="coiled-coil region" evidence="1">
    <location>
        <begin position="573"/>
        <end position="600"/>
    </location>
</feature>
<proteinExistence type="predicted"/>
<feature type="transmembrane region" description="Helical" evidence="2">
    <location>
        <begin position="974"/>
        <end position="993"/>
    </location>
</feature>
<dbReference type="Gene3D" id="3.30.70.1320">
    <property type="entry name" value="Multidrug efflux transporter AcrB pore domain like"/>
    <property type="match status" value="1"/>
</dbReference>
<evidence type="ECO:0000313" key="3">
    <source>
        <dbReference type="EMBL" id="MBC2604295.1"/>
    </source>
</evidence>
<dbReference type="Gene3D" id="3.30.2090.10">
    <property type="entry name" value="Multidrug efflux transporter AcrB TolC docking domain, DN and DC subdomains"/>
    <property type="match status" value="2"/>
</dbReference>
<dbReference type="RefSeq" id="WP_185694909.1">
    <property type="nucleotide sequence ID" value="NZ_JACHVA010000141.1"/>
</dbReference>
<dbReference type="InterPro" id="IPR001036">
    <property type="entry name" value="Acrflvin-R"/>
</dbReference>
<dbReference type="PRINTS" id="PR00702">
    <property type="entry name" value="ACRIFLAVINRP"/>
</dbReference>
<dbReference type="InterPro" id="IPR027463">
    <property type="entry name" value="AcrB_DN_DC_subdom"/>
</dbReference>
<keyword evidence="2" id="KW-0812">Transmembrane</keyword>
<evidence type="ECO:0000313" key="4">
    <source>
        <dbReference type="Proteomes" id="UP000525652"/>
    </source>
</evidence>
<dbReference type="Pfam" id="PF00873">
    <property type="entry name" value="ACR_tran"/>
    <property type="match status" value="1"/>
</dbReference>
<name>A0A7X1E644_9BACT</name>
<dbReference type="Gene3D" id="1.20.1640.10">
    <property type="entry name" value="Multidrug efflux transporter AcrB transmembrane domain"/>
    <property type="match status" value="2"/>
</dbReference>
<dbReference type="SUPFAM" id="SSF82714">
    <property type="entry name" value="Multidrug efflux transporter AcrB TolC docking domain, DN and DC subdomains"/>
    <property type="match status" value="2"/>
</dbReference>
<evidence type="ECO:0000256" key="2">
    <source>
        <dbReference type="SAM" id="Phobius"/>
    </source>
</evidence>
<dbReference type="SUPFAM" id="SSF82693">
    <property type="entry name" value="Multidrug efflux transporter AcrB pore domain, PN1, PN2, PC1 and PC2 subdomains"/>
    <property type="match status" value="2"/>
</dbReference>
<dbReference type="PANTHER" id="PTHR32063:SF33">
    <property type="entry name" value="RND SUPERFAMILY EFFLUX PUMP PERMEASE COMPONENT"/>
    <property type="match status" value="1"/>
</dbReference>
<feature type="transmembrane region" description="Helical" evidence="2">
    <location>
        <begin position="928"/>
        <end position="953"/>
    </location>
</feature>
<dbReference type="AlphaFoldDB" id="A0A7X1E644"/>
<dbReference type="PANTHER" id="PTHR32063">
    <property type="match status" value="1"/>
</dbReference>
<accession>A0A7X1E644</accession>
<dbReference type="GO" id="GO:0005886">
    <property type="term" value="C:plasma membrane"/>
    <property type="evidence" value="ECO:0007669"/>
    <property type="project" value="TreeGrafter"/>
</dbReference>
<feature type="transmembrane region" description="Helical" evidence="2">
    <location>
        <begin position="12"/>
        <end position="30"/>
    </location>
</feature>
<feature type="transmembrane region" description="Helical" evidence="2">
    <location>
        <begin position="327"/>
        <end position="346"/>
    </location>
</feature>
<feature type="transmembrane region" description="Helical" evidence="2">
    <location>
        <begin position="902"/>
        <end position="922"/>
    </location>
</feature>
<organism evidence="3 4">
    <name type="scientific">Puniceicoccus vermicola</name>
    <dbReference type="NCBI Taxonomy" id="388746"/>
    <lineage>
        <taxon>Bacteria</taxon>
        <taxon>Pseudomonadati</taxon>
        <taxon>Verrucomicrobiota</taxon>
        <taxon>Opitutia</taxon>
        <taxon>Puniceicoccales</taxon>
        <taxon>Puniceicoccaceae</taxon>
        <taxon>Puniceicoccus</taxon>
    </lineage>
</organism>
<dbReference type="Proteomes" id="UP000525652">
    <property type="component" value="Unassembled WGS sequence"/>
</dbReference>
<reference evidence="3 4" key="1">
    <citation type="submission" date="2020-07" db="EMBL/GenBank/DDBJ databases">
        <authorList>
            <person name="Feng X."/>
        </authorList>
    </citation>
    <scope>NUCLEOTIDE SEQUENCE [LARGE SCALE GENOMIC DNA]</scope>
    <source>
        <strain evidence="3 4">JCM14086</strain>
    </source>
</reference>
<feature type="transmembrane region" description="Helical" evidence="2">
    <location>
        <begin position="424"/>
        <end position="446"/>
    </location>
</feature>
<dbReference type="SUPFAM" id="SSF82866">
    <property type="entry name" value="Multidrug efflux transporter AcrB transmembrane domain"/>
    <property type="match status" value="2"/>
</dbReference>
<dbReference type="Gene3D" id="3.30.70.1430">
    <property type="entry name" value="Multidrug efflux transporter AcrB pore domain"/>
    <property type="match status" value="2"/>
</dbReference>
<feature type="transmembrane region" description="Helical" evidence="2">
    <location>
        <begin position="379"/>
        <end position="404"/>
    </location>
</feature>
<keyword evidence="2" id="KW-0472">Membrane</keyword>
<protein>
    <submittedName>
        <fullName evidence="3">Efflux RND transporter permease subunit</fullName>
    </submittedName>
</protein>
<dbReference type="Gene3D" id="3.30.70.1440">
    <property type="entry name" value="Multidrug efflux transporter AcrB pore domain"/>
    <property type="match status" value="1"/>
</dbReference>
<feature type="transmembrane region" description="Helical" evidence="2">
    <location>
        <begin position="353"/>
        <end position="373"/>
    </location>
</feature>